<name>A0A2W4U5V0_9CYAN</name>
<evidence type="ECO:0000259" key="3">
    <source>
        <dbReference type="PROSITE" id="PS50110"/>
    </source>
</evidence>
<dbReference type="InterPro" id="IPR001789">
    <property type="entry name" value="Sig_transdc_resp-reg_receiver"/>
</dbReference>
<dbReference type="PANTHER" id="PTHR44591:SF23">
    <property type="entry name" value="CHEY SUBFAMILY"/>
    <property type="match status" value="1"/>
</dbReference>
<reference evidence="5" key="1">
    <citation type="submission" date="2018-04" db="EMBL/GenBank/DDBJ databases">
        <authorList>
            <person name="Cornet L."/>
        </authorList>
    </citation>
    <scope>NUCLEOTIDE SEQUENCE [LARGE SCALE GENOMIC DNA]</scope>
</reference>
<gene>
    <name evidence="4" type="ORF">DCF25_12685</name>
</gene>
<dbReference type="Gene3D" id="3.40.50.2300">
    <property type="match status" value="1"/>
</dbReference>
<evidence type="ECO:0000256" key="2">
    <source>
        <dbReference type="PROSITE-ProRule" id="PRU00169"/>
    </source>
</evidence>
<dbReference type="GO" id="GO:0000160">
    <property type="term" value="P:phosphorelay signal transduction system"/>
    <property type="evidence" value="ECO:0007669"/>
    <property type="project" value="InterPro"/>
</dbReference>
<dbReference type="SUPFAM" id="SSF52172">
    <property type="entry name" value="CheY-like"/>
    <property type="match status" value="1"/>
</dbReference>
<feature type="modified residue" description="4-aspartylphosphate" evidence="2">
    <location>
        <position position="52"/>
    </location>
</feature>
<protein>
    <submittedName>
        <fullName evidence="4">Response regulator</fullName>
    </submittedName>
</protein>
<dbReference type="EMBL" id="QBMC01000082">
    <property type="protein sequence ID" value="PZO16333.1"/>
    <property type="molecule type" value="Genomic_DNA"/>
</dbReference>
<dbReference type="AlphaFoldDB" id="A0A2W4U5V0"/>
<sequence length="141" mass="16020">MNILLVEDDYLLGRSTARLIEKLGEHRVRLTHKAADVFKYCQSGWSDLVIMDVNLPGTFWQGQEVSGIDLCRLLKLQPQTTHLPVVLLTAYAMKDNELQMLNDSLANYLCTKPIIDYEAFLHLLEQLQRGEDVEELTASAS</sequence>
<comment type="caution">
    <text evidence="4">The sequence shown here is derived from an EMBL/GenBank/DDBJ whole genome shotgun (WGS) entry which is preliminary data.</text>
</comment>
<evidence type="ECO:0000313" key="4">
    <source>
        <dbReference type="EMBL" id="PZO16333.1"/>
    </source>
</evidence>
<reference evidence="4 5" key="2">
    <citation type="submission" date="2018-06" db="EMBL/GenBank/DDBJ databases">
        <title>Metagenomic assembly of (sub)arctic Cyanobacteria and their associated microbiome from non-axenic cultures.</title>
        <authorList>
            <person name="Baurain D."/>
        </authorList>
    </citation>
    <scope>NUCLEOTIDE SEQUENCE [LARGE SCALE GENOMIC DNA]</scope>
    <source>
        <strain evidence="4">ULC129bin1</strain>
    </source>
</reference>
<proteinExistence type="predicted"/>
<dbReference type="PANTHER" id="PTHR44591">
    <property type="entry name" value="STRESS RESPONSE REGULATOR PROTEIN 1"/>
    <property type="match status" value="1"/>
</dbReference>
<dbReference type="Pfam" id="PF00072">
    <property type="entry name" value="Response_reg"/>
    <property type="match status" value="1"/>
</dbReference>
<dbReference type="SMART" id="SM00448">
    <property type="entry name" value="REC"/>
    <property type="match status" value="1"/>
</dbReference>
<feature type="domain" description="Response regulatory" evidence="3">
    <location>
        <begin position="2"/>
        <end position="127"/>
    </location>
</feature>
<dbReference type="PROSITE" id="PS50110">
    <property type="entry name" value="RESPONSE_REGULATORY"/>
    <property type="match status" value="1"/>
</dbReference>
<dbReference type="Proteomes" id="UP000249354">
    <property type="component" value="Unassembled WGS sequence"/>
</dbReference>
<evidence type="ECO:0000313" key="5">
    <source>
        <dbReference type="Proteomes" id="UP000249354"/>
    </source>
</evidence>
<dbReference type="InterPro" id="IPR011006">
    <property type="entry name" value="CheY-like_superfamily"/>
</dbReference>
<dbReference type="InterPro" id="IPR050595">
    <property type="entry name" value="Bact_response_regulator"/>
</dbReference>
<keyword evidence="1 2" id="KW-0597">Phosphoprotein</keyword>
<evidence type="ECO:0000256" key="1">
    <source>
        <dbReference type="ARBA" id="ARBA00022553"/>
    </source>
</evidence>
<accession>A0A2W4U5V0</accession>
<organism evidence="4 5">
    <name type="scientific">Leptolyngbya foveolarum</name>
    <dbReference type="NCBI Taxonomy" id="47253"/>
    <lineage>
        <taxon>Bacteria</taxon>
        <taxon>Bacillati</taxon>
        <taxon>Cyanobacteriota</taxon>
        <taxon>Cyanophyceae</taxon>
        <taxon>Leptolyngbyales</taxon>
        <taxon>Leptolyngbyaceae</taxon>
        <taxon>Leptolyngbya group</taxon>
        <taxon>Leptolyngbya</taxon>
    </lineage>
</organism>